<keyword evidence="8" id="KW-1185">Reference proteome</keyword>
<keyword evidence="3 5" id="KW-1133">Transmembrane helix</keyword>
<feature type="non-terminal residue" evidence="7">
    <location>
        <position position="132"/>
    </location>
</feature>
<dbReference type="InterPro" id="IPR050638">
    <property type="entry name" value="AA-Vitamin_Transporters"/>
</dbReference>
<reference evidence="7 8" key="1">
    <citation type="journal article" date="2019" name="Int. J. Syst. Evol. Microbiol.">
        <title>The Global Catalogue of Microorganisms (GCM) 10K type strain sequencing project: providing services to taxonomists for standard genome sequencing and annotation.</title>
        <authorList>
            <consortium name="The Broad Institute Genomics Platform"/>
            <consortium name="The Broad Institute Genome Sequencing Center for Infectious Disease"/>
            <person name="Wu L."/>
            <person name="Ma J."/>
        </authorList>
    </citation>
    <scope>NUCLEOTIDE SEQUENCE [LARGE SCALE GENOMIC DNA]</scope>
    <source>
        <strain evidence="7 8">NBRC 111368</strain>
    </source>
</reference>
<accession>A0ABD5S586</accession>
<comment type="caution">
    <text evidence="7">The sequence shown here is derived from an EMBL/GenBank/DDBJ whole genome shotgun (WGS) entry which is preliminary data.</text>
</comment>
<evidence type="ECO:0000256" key="4">
    <source>
        <dbReference type="ARBA" id="ARBA00023136"/>
    </source>
</evidence>
<evidence type="ECO:0000313" key="7">
    <source>
        <dbReference type="EMBL" id="MFC6726348.1"/>
    </source>
</evidence>
<dbReference type="PANTHER" id="PTHR32322">
    <property type="entry name" value="INNER MEMBRANE TRANSPORTER"/>
    <property type="match status" value="1"/>
</dbReference>
<keyword evidence="2 5" id="KW-0812">Transmembrane</keyword>
<dbReference type="PANTHER" id="PTHR32322:SF2">
    <property type="entry name" value="EAMA DOMAIN-CONTAINING PROTEIN"/>
    <property type="match status" value="1"/>
</dbReference>
<dbReference type="SUPFAM" id="SSF103481">
    <property type="entry name" value="Multidrug resistance efflux transporter EmrE"/>
    <property type="match status" value="1"/>
</dbReference>
<evidence type="ECO:0000256" key="1">
    <source>
        <dbReference type="ARBA" id="ARBA00004141"/>
    </source>
</evidence>
<sequence length="132" mass="14158">MSRFTPRGRHVAVFAFLAVAWGGSFVGMKIGLDAGIPPILYAALRFDVGAAVLLPTVLFLTDGQRRPRGREDWLYVLVAGAVIVAAANVFLFLGQQRTTSAVSSVVFSLNPVLAAGFAWLLLADEEPSLVRL</sequence>
<dbReference type="EMBL" id="JBHSWU010001053">
    <property type="protein sequence ID" value="MFC6726348.1"/>
    <property type="molecule type" value="Genomic_DNA"/>
</dbReference>
<evidence type="ECO:0000256" key="3">
    <source>
        <dbReference type="ARBA" id="ARBA00022989"/>
    </source>
</evidence>
<evidence type="ECO:0000256" key="5">
    <source>
        <dbReference type="SAM" id="Phobius"/>
    </source>
</evidence>
<protein>
    <submittedName>
        <fullName evidence="7">EamA family transporter</fullName>
    </submittedName>
</protein>
<comment type="subcellular location">
    <subcellularLocation>
        <location evidence="1">Membrane</location>
        <topology evidence="1">Multi-pass membrane protein</topology>
    </subcellularLocation>
</comment>
<evidence type="ECO:0000313" key="8">
    <source>
        <dbReference type="Proteomes" id="UP001596328"/>
    </source>
</evidence>
<feature type="transmembrane region" description="Helical" evidence="5">
    <location>
        <begin position="12"/>
        <end position="32"/>
    </location>
</feature>
<dbReference type="InterPro" id="IPR037185">
    <property type="entry name" value="EmrE-like"/>
</dbReference>
<evidence type="ECO:0000256" key="2">
    <source>
        <dbReference type="ARBA" id="ARBA00022692"/>
    </source>
</evidence>
<dbReference type="Proteomes" id="UP001596328">
    <property type="component" value="Unassembled WGS sequence"/>
</dbReference>
<gene>
    <name evidence="7" type="ORF">ACFQE1_18670</name>
</gene>
<evidence type="ECO:0000259" key="6">
    <source>
        <dbReference type="Pfam" id="PF00892"/>
    </source>
</evidence>
<feature type="transmembrane region" description="Helical" evidence="5">
    <location>
        <begin position="73"/>
        <end position="94"/>
    </location>
</feature>
<feature type="transmembrane region" description="Helical" evidence="5">
    <location>
        <begin position="100"/>
        <end position="122"/>
    </location>
</feature>
<dbReference type="Pfam" id="PF00892">
    <property type="entry name" value="EamA"/>
    <property type="match status" value="1"/>
</dbReference>
<feature type="transmembrane region" description="Helical" evidence="5">
    <location>
        <begin position="38"/>
        <end position="61"/>
    </location>
</feature>
<keyword evidence="4 5" id="KW-0472">Membrane</keyword>
<dbReference type="InterPro" id="IPR000620">
    <property type="entry name" value="EamA_dom"/>
</dbReference>
<name>A0ABD5S586_9EURY</name>
<organism evidence="7 8">
    <name type="scientific">Halobium palmae</name>
    <dbReference type="NCBI Taxonomy" id="1776492"/>
    <lineage>
        <taxon>Archaea</taxon>
        <taxon>Methanobacteriati</taxon>
        <taxon>Methanobacteriota</taxon>
        <taxon>Stenosarchaea group</taxon>
        <taxon>Halobacteria</taxon>
        <taxon>Halobacteriales</taxon>
        <taxon>Haloferacaceae</taxon>
        <taxon>Halobium</taxon>
    </lineage>
</organism>
<feature type="domain" description="EamA" evidence="6">
    <location>
        <begin position="14"/>
        <end position="127"/>
    </location>
</feature>
<dbReference type="GO" id="GO:0016020">
    <property type="term" value="C:membrane"/>
    <property type="evidence" value="ECO:0007669"/>
    <property type="project" value="UniProtKB-SubCell"/>
</dbReference>
<proteinExistence type="predicted"/>
<dbReference type="AlphaFoldDB" id="A0ABD5S586"/>